<dbReference type="SUPFAM" id="SSF55469">
    <property type="entry name" value="FMN-dependent nitroreductase-like"/>
    <property type="match status" value="1"/>
</dbReference>
<dbReference type="EMBL" id="UGPZ01000003">
    <property type="protein sequence ID" value="STY93778.1"/>
    <property type="molecule type" value="Genomic_DNA"/>
</dbReference>
<evidence type="ECO:0000313" key="15">
    <source>
        <dbReference type="Proteomes" id="UP001163632"/>
    </source>
</evidence>
<feature type="domain" description="Nitroreductase" evidence="9">
    <location>
        <begin position="8"/>
        <end position="168"/>
    </location>
</feature>
<dbReference type="Proteomes" id="UP001163632">
    <property type="component" value="Chromosome"/>
</dbReference>
<dbReference type="EMBL" id="CP087781">
    <property type="protein sequence ID" value="UZA50458.1"/>
    <property type="molecule type" value="Genomic_DNA"/>
</dbReference>
<dbReference type="PIRSF" id="PIRSF000232">
    <property type="entry name" value="YdjA"/>
    <property type="match status" value="1"/>
</dbReference>
<comment type="cofactor">
    <cofactor evidence="8">
        <name>FMN</name>
        <dbReference type="ChEBI" id="CHEBI:58210"/>
    </cofactor>
    <text evidence="8">Binds 1 FMN per subunit.</text>
</comment>
<keyword evidence="15" id="KW-1185">Reference proteome</keyword>
<dbReference type="KEGG" id="mboi:DQF64_07505"/>
<dbReference type="Gene3D" id="3.40.109.10">
    <property type="entry name" value="NADH Oxidase"/>
    <property type="match status" value="1"/>
</dbReference>
<dbReference type="GO" id="GO:0016491">
    <property type="term" value="F:oxidoreductase activity"/>
    <property type="evidence" value="ECO:0007669"/>
    <property type="project" value="UniProtKB-UniRule"/>
</dbReference>
<keyword evidence="3 7" id="KW-0288">FMN</keyword>
<keyword evidence="6 7" id="KW-0520">NAD</keyword>
<evidence type="ECO:0000256" key="5">
    <source>
        <dbReference type="ARBA" id="ARBA00023002"/>
    </source>
</evidence>
<dbReference type="InterPro" id="IPR052530">
    <property type="entry name" value="NAD(P)H_nitroreductase"/>
</dbReference>
<dbReference type="PANTHER" id="PTHR43821">
    <property type="entry name" value="NAD(P)H NITROREDUCTASE YDJA-RELATED"/>
    <property type="match status" value="1"/>
</dbReference>
<dbReference type="Proteomes" id="UP001163283">
    <property type="component" value="Chromosome"/>
</dbReference>
<accession>A0A1S9ZWN0</accession>
<dbReference type="Proteomes" id="UP000254133">
    <property type="component" value="Unassembled WGS sequence"/>
</dbReference>
<evidence type="ECO:0000313" key="14">
    <source>
        <dbReference type="Proteomes" id="UP001163283"/>
    </source>
</evidence>
<dbReference type="STRING" id="476.B0182_11175"/>
<gene>
    <name evidence="10" type="primary">ydjA</name>
    <name evidence="11" type="ORF">LP092_07530</name>
    <name evidence="12" type="ORF">LP129_07780</name>
    <name evidence="10" type="ORF">NCTC9426_02512</name>
</gene>
<evidence type="ECO:0000313" key="12">
    <source>
        <dbReference type="EMBL" id="UZA50458.1"/>
    </source>
</evidence>
<comment type="similarity">
    <text evidence="1 7">Belongs to the nitroreductase family.</text>
</comment>
<dbReference type="RefSeq" id="WP_078274997.1">
    <property type="nucleotide sequence ID" value="NZ_CP030241.1"/>
</dbReference>
<evidence type="ECO:0000256" key="4">
    <source>
        <dbReference type="ARBA" id="ARBA00022857"/>
    </source>
</evidence>
<dbReference type="EMBL" id="CP087830">
    <property type="protein sequence ID" value="UZA04567.1"/>
    <property type="molecule type" value="Genomic_DNA"/>
</dbReference>
<evidence type="ECO:0000259" key="9">
    <source>
        <dbReference type="Pfam" id="PF00881"/>
    </source>
</evidence>
<evidence type="ECO:0000256" key="1">
    <source>
        <dbReference type="ARBA" id="ARBA00007118"/>
    </source>
</evidence>
<evidence type="ECO:0000256" key="8">
    <source>
        <dbReference type="PIRSR" id="PIRSR000232-1"/>
    </source>
</evidence>
<reference evidence="11 14" key="2">
    <citation type="journal article" date="2022" name="BMC Microbiol.">
        <title>Whole genome sequencing of Moraxella bovis strains from North America reveals two genotypes with different genetic determinants.</title>
        <authorList>
            <person name="Wynn E.L."/>
            <person name="Hille M.M."/>
            <person name="Loy J.D."/>
            <person name="Schuller G."/>
            <person name="Kuhn K.L."/>
            <person name="Dickey A.M."/>
            <person name="Bono J.L."/>
            <person name="Clawson M.L."/>
        </authorList>
    </citation>
    <scope>NUCLEOTIDE SEQUENCE</scope>
    <source>
        <strain evidence="11">SAM102599</strain>
        <strain evidence="12 14">SAM57978</strain>
    </source>
</reference>
<keyword evidence="5 7" id="KW-0560">Oxidoreductase</keyword>
<evidence type="ECO:0000313" key="10">
    <source>
        <dbReference type="EMBL" id="STY93778.1"/>
    </source>
</evidence>
<dbReference type="CDD" id="cd02135">
    <property type="entry name" value="YdjA-like"/>
    <property type="match status" value="1"/>
</dbReference>
<dbReference type="AlphaFoldDB" id="A0A1S9ZWN0"/>
<organism evidence="10 13">
    <name type="scientific">Moraxella bovis</name>
    <dbReference type="NCBI Taxonomy" id="476"/>
    <lineage>
        <taxon>Bacteria</taxon>
        <taxon>Pseudomonadati</taxon>
        <taxon>Pseudomonadota</taxon>
        <taxon>Gammaproteobacteria</taxon>
        <taxon>Moraxellales</taxon>
        <taxon>Moraxellaceae</taxon>
        <taxon>Moraxella</taxon>
    </lineage>
</organism>
<dbReference type="EC" id="1.-.-.-" evidence="7"/>
<protein>
    <recommendedName>
        <fullName evidence="7">Putative NAD(P)H nitroreductase</fullName>
        <ecNumber evidence="7">1.-.-.-</ecNumber>
    </recommendedName>
</protein>
<feature type="binding site" evidence="8">
    <location>
        <position position="40"/>
    </location>
    <ligand>
        <name>FMN</name>
        <dbReference type="ChEBI" id="CHEBI:58210"/>
        <note>ligand shared between dimeric partners</note>
    </ligand>
</feature>
<evidence type="ECO:0000313" key="11">
    <source>
        <dbReference type="EMBL" id="UZA04567.1"/>
    </source>
</evidence>
<evidence type="ECO:0000256" key="7">
    <source>
        <dbReference type="PIRNR" id="PIRNR000232"/>
    </source>
</evidence>
<dbReference type="GeneID" id="77188562"/>
<dbReference type="Pfam" id="PF00881">
    <property type="entry name" value="Nitroreductase"/>
    <property type="match status" value="1"/>
</dbReference>
<feature type="binding site" description="in other chain" evidence="8">
    <location>
        <begin position="138"/>
        <end position="140"/>
    </location>
    <ligand>
        <name>FMN</name>
        <dbReference type="ChEBI" id="CHEBI:58210"/>
        <note>ligand shared between dimeric partners</note>
    </ligand>
</feature>
<dbReference type="InterPro" id="IPR026021">
    <property type="entry name" value="YdjA-like"/>
</dbReference>
<keyword evidence="2 7" id="KW-0285">Flavoprotein</keyword>
<name>A0A1S9ZWN0_MORBO</name>
<dbReference type="InterPro" id="IPR029479">
    <property type="entry name" value="Nitroreductase"/>
</dbReference>
<sequence length="190" mass="21008">MNDLISLIHARRSIGKLSLPMPSHDELNTAFLCAMTAPDHKVLRPYRFGVMTGKALDEFGQVLLQAGLAKAEADGESLDDTARTKLINMPKRAPMIITVATDYKQHPKVPEFEQLLCVGAVVQNLLLALQSMGYRTVWRTGDLCNEPAVKAHFGVSDDNTVCGFVYVGSSDIAMPEREAVDLSEFVYFYQ</sequence>
<dbReference type="InterPro" id="IPR000415">
    <property type="entry name" value="Nitroreductase-like"/>
</dbReference>
<reference evidence="10 13" key="1">
    <citation type="submission" date="2018-06" db="EMBL/GenBank/DDBJ databases">
        <authorList>
            <consortium name="Pathogen Informatics"/>
            <person name="Doyle S."/>
        </authorList>
    </citation>
    <scope>NUCLEOTIDE SEQUENCE [LARGE SCALE GENOMIC DNA]</scope>
    <source>
        <strain evidence="10 13">NCTC9426</strain>
    </source>
</reference>
<proteinExistence type="inferred from homology"/>
<keyword evidence="4 7" id="KW-0521">NADP</keyword>
<evidence type="ECO:0000256" key="2">
    <source>
        <dbReference type="ARBA" id="ARBA00022630"/>
    </source>
</evidence>
<dbReference type="PANTHER" id="PTHR43821:SF1">
    <property type="entry name" value="NAD(P)H NITROREDUCTASE YDJA-RELATED"/>
    <property type="match status" value="1"/>
</dbReference>
<evidence type="ECO:0000256" key="6">
    <source>
        <dbReference type="ARBA" id="ARBA00023027"/>
    </source>
</evidence>
<feature type="binding site" description="in other chain" evidence="8">
    <location>
        <begin position="11"/>
        <end position="13"/>
    </location>
    <ligand>
        <name>FMN</name>
        <dbReference type="ChEBI" id="CHEBI:58210"/>
        <note>ligand shared between dimeric partners</note>
    </ligand>
</feature>
<evidence type="ECO:0000313" key="13">
    <source>
        <dbReference type="Proteomes" id="UP000254133"/>
    </source>
</evidence>
<evidence type="ECO:0000256" key="3">
    <source>
        <dbReference type="ARBA" id="ARBA00022643"/>
    </source>
</evidence>